<comment type="caution">
    <text evidence="9">The sequence shown here is derived from an EMBL/GenBank/DDBJ whole genome shotgun (WGS) entry which is preliminary data.</text>
</comment>
<keyword evidence="1 8" id="KW-0813">Transport</keyword>
<dbReference type="PANTHER" id="PTHR35529:SF1">
    <property type="entry name" value="MANGANESE EFFLUX PUMP MNTP-RELATED"/>
    <property type="match status" value="1"/>
</dbReference>
<evidence type="ECO:0000256" key="2">
    <source>
        <dbReference type="ARBA" id="ARBA00022475"/>
    </source>
</evidence>
<dbReference type="EMBL" id="JARFPL010000009">
    <property type="protein sequence ID" value="MDF0592775.1"/>
    <property type="molecule type" value="Genomic_DNA"/>
</dbReference>
<dbReference type="RefSeq" id="WP_316968481.1">
    <property type="nucleotide sequence ID" value="NZ_JARFPL010000009.1"/>
</dbReference>
<feature type="transmembrane region" description="Helical" evidence="8">
    <location>
        <begin position="164"/>
        <end position="181"/>
    </location>
</feature>
<comment type="subcellular location">
    <subcellularLocation>
        <location evidence="8">Cell membrane</location>
        <topology evidence="8">Multi-pass membrane protein</topology>
    </subcellularLocation>
</comment>
<feature type="transmembrane region" description="Helical" evidence="8">
    <location>
        <begin position="130"/>
        <end position="152"/>
    </location>
</feature>
<protein>
    <recommendedName>
        <fullName evidence="8">Putative manganese efflux pump MntP</fullName>
    </recommendedName>
</protein>
<accession>A0ABT5XDH7</accession>
<dbReference type="SUPFAM" id="SSF103473">
    <property type="entry name" value="MFS general substrate transporter"/>
    <property type="match status" value="1"/>
</dbReference>
<gene>
    <name evidence="8" type="primary">mntP</name>
    <name evidence="9" type="ORF">P0O24_04170</name>
</gene>
<dbReference type="Proteomes" id="UP001215956">
    <property type="component" value="Unassembled WGS sequence"/>
</dbReference>
<dbReference type="InterPro" id="IPR022929">
    <property type="entry name" value="Put_MntP"/>
</dbReference>
<keyword evidence="6 8" id="KW-0472">Membrane</keyword>
<evidence type="ECO:0000256" key="7">
    <source>
        <dbReference type="ARBA" id="ARBA00023211"/>
    </source>
</evidence>
<sequence>MDGISIFLIAIGLAMDAFAVSVASGAVAAEERLKAATAAAIFFGGFQALMPLVGWLAGSEFSDAVIGYGHWVAFCLLAMIGGKMIRDSSSPVPEKRAANLLNYRVLTFLAVATSIDALAVGVSFAFLEVYLLFSVAVIGIVTFLLSFIGVYIGGGFAGLFERRIEIFGGLILIGISLKILLEGLFF</sequence>
<feature type="transmembrane region" description="Helical" evidence="8">
    <location>
        <begin position="36"/>
        <end position="58"/>
    </location>
</feature>
<name>A0ABT5XDH7_9EURY</name>
<evidence type="ECO:0000256" key="8">
    <source>
        <dbReference type="HAMAP-Rule" id="MF_01521"/>
    </source>
</evidence>
<keyword evidence="10" id="KW-1185">Reference proteome</keyword>
<feature type="transmembrane region" description="Helical" evidence="8">
    <location>
        <begin position="103"/>
        <end position="124"/>
    </location>
</feature>
<comment type="similarity">
    <text evidence="8">Belongs to the MntP (TC 9.B.29) family.</text>
</comment>
<dbReference type="PANTHER" id="PTHR35529">
    <property type="entry name" value="MANGANESE EFFLUX PUMP MNTP-RELATED"/>
    <property type="match status" value="1"/>
</dbReference>
<comment type="function">
    <text evidence="8">Probably functions as a manganese efflux pump.</text>
</comment>
<keyword evidence="2 8" id="KW-1003">Cell membrane</keyword>
<organism evidence="9 10">
    <name type="scientific">Candidatus Methanocrinis alkalitolerans</name>
    <dbReference type="NCBI Taxonomy" id="3033395"/>
    <lineage>
        <taxon>Archaea</taxon>
        <taxon>Methanobacteriati</taxon>
        <taxon>Methanobacteriota</taxon>
        <taxon>Stenosarchaea group</taxon>
        <taxon>Methanomicrobia</taxon>
        <taxon>Methanotrichales</taxon>
        <taxon>Methanotrichaceae</taxon>
        <taxon>Methanocrinis</taxon>
    </lineage>
</organism>
<evidence type="ECO:0000313" key="9">
    <source>
        <dbReference type="EMBL" id="MDF0592775.1"/>
    </source>
</evidence>
<evidence type="ECO:0000313" key="10">
    <source>
        <dbReference type="Proteomes" id="UP001215956"/>
    </source>
</evidence>
<keyword evidence="3 8" id="KW-0812">Transmembrane</keyword>
<keyword evidence="5 8" id="KW-0406">Ion transport</keyword>
<dbReference type="Pfam" id="PF02659">
    <property type="entry name" value="Mntp"/>
    <property type="match status" value="1"/>
</dbReference>
<dbReference type="HAMAP" id="MF_01521">
    <property type="entry name" value="MntP_pump"/>
    <property type="match status" value="1"/>
</dbReference>
<proteinExistence type="inferred from homology"/>
<keyword evidence="7 8" id="KW-0464">Manganese</keyword>
<evidence type="ECO:0000256" key="1">
    <source>
        <dbReference type="ARBA" id="ARBA00022448"/>
    </source>
</evidence>
<evidence type="ECO:0000256" key="6">
    <source>
        <dbReference type="ARBA" id="ARBA00023136"/>
    </source>
</evidence>
<feature type="transmembrane region" description="Helical" evidence="8">
    <location>
        <begin position="64"/>
        <end position="82"/>
    </location>
</feature>
<evidence type="ECO:0000256" key="3">
    <source>
        <dbReference type="ARBA" id="ARBA00022692"/>
    </source>
</evidence>
<feature type="transmembrane region" description="Helical" evidence="8">
    <location>
        <begin position="6"/>
        <end position="29"/>
    </location>
</feature>
<evidence type="ECO:0000256" key="5">
    <source>
        <dbReference type="ARBA" id="ARBA00023065"/>
    </source>
</evidence>
<dbReference type="InterPro" id="IPR036259">
    <property type="entry name" value="MFS_trans_sf"/>
</dbReference>
<reference evidence="9 10" key="1">
    <citation type="submission" date="2023-03" db="EMBL/GenBank/DDBJ databases">
        <title>Whole genome sequencing of Methanotrichaceae archaeon M04Ac.</title>
        <authorList>
            <person name="Khomyakova M.A."/>
            <person name="Merkel A.Y."/>
            <person name="Slobodkin A.I."/>
        </authorList>
    </citation>
    <scope>NUCLEOTIDE SEQUENCE [LARGE SCALE GENOMIC DNA]</scope>
    <source>
        <strain evidence="9 10">M04Ac</strain>
    </source>
</reference>
<keyword evidence="4 8" id="KW-1133">Transmembrane helix</keyword>
<evidence type="ECO:0000256" key="4">
    <source>
        <dbReference type="ARBA" id="ARBA00022989"/>
    </source>
</evidence>
<dbReference type="InterPro" id="IPR003810">
    <property type="entry name" value="Mntp/YtaF"/>
</dbReference>